<dbReference type="PANTHER" id="PTHR12542">
    <property type="entry name" value="EXOCYST COMPLEX PROTEIN EXO70"/>
    <property type="match status" value="1"/>
</dbReference>
<dbReference type="Proteomes" id="UP000075243">
    <property type="component" value="Chromosome 2"/>
</dbReference>
<dbReference type="AlphaFoldDB" id="A0A151U0T7"/>
<dbReference type="GO" id="GO:0005546">
    <property type="term" value="F:phosphatidylinositol-4,5-bisphosphate binding"/>
    <property type="evidence" value="ECO:0007669"/>
    <property type="project" value="InterPro"/>
</dbReference>
<dbReference type="GO" id="GO:0006887">
    <property type="term" value="P:exocytosis"/>
    <property type="evidence" value="ECO:0007669"/>
    <property type="project" value="UniProtKB-KW"/>
</dbReference>
<dbReference type="EMBL" id="CM003604">
    <property type="protein sequence ID" value="KYP72929.1"/>
    <property type="molecule type" value="Genomic_DNA"/>
</dbReference>
<proteinExistence type="inferred from homology"/>
<dbReference type="OMA" id="MFDIQDQ"/>
<dbReference type="Pfam" id="PF03081">
    <property type="entry name" value="Exo70_C"/>
    <property type="match status" value="1"/>
</dbReference>
<dbReference type="GO" id="GO:0015031">
    <property type="term" value="P:protein transport"/>
    <property type="evidence" value="ECO:0007669"/>
    <property type="project" value="UniProtKB-KW"/>
</dbReference>
<evidence type="ECO:0000256" key="3">
    <source>
        <dbReference type="RuleBase" id="RU365026"/>
    </source>
</evidence>
<protein>
    <recommendedName>
        <fullName evidence="3">Exocyst subunit Exo70 family protein</fullName>
    </recommendedName>
</protein>
<gene>
    <name evidence="5" type="ORF">KK1_005534</name>
</gene>
<comment type="function">
    <text evidence="3">Component of the exocyst complex.</text>
</comment>
<accession>A0A151U0T7</accession>
<evidence type="ECO:0000313" key="5">
    <source>
        <dbReference type="EMBL" id="KYP72929.1"/>
    </source>
</evidence>
<dbReference type="InterPro" id="IPR004140">
    <property type="entry name" value="Exo70"/>
</dbReference>
<dbReference type="STRING" id="3821.A0A151U0T7"/>
<organism evidence="5 6">
    <name type="scientific">Cajanus cajan</name>
    <name type="common">Pigeon pea</name>
    <name type="synonym">Cajanus indicus</name>
    <dbReference type="NCBI Taxonomy" id="3821"/>
    <lineage>
        <taxon>Eukaryota</taxon>
        <taxon>Viridiplantae</taxon>
        <taxon>Streptophyta</taxon>
        <taxon>Embryophyta</taxon>
        <taxon>Tracheophyta</taxon>
        <taxon>Spermatophyta</taxon>
        <taxon>Magnoliopsida</taxon>
        <taxon>eudicotyledons</taxon>
        <taxon>Gunneridae</taxon>
        <taxon>Pentapetalae</taxon>
        <taxon>rosids</taxon>
        <taxon>fabids</taxon>
        <taxon>Fabales</taxon>
        <taxon>Fabaceae</taxon>
        <taxon>Papilionoideae</taxon>
        <taxon>50 kb inversion clade</taxon>
        <taxon>NPAAA clade</taxon>
        <taxon>indigoferoid/millettioid clade</taxon>
        <taxon>Phaseoleae</taxon>
        <taxon>Cajanus</taxon>
    </lineage>
</organism>
<keyword evidence="2 3" id="KW-0813">Transport</keyword>
<evidence type="ECO:0000313" key="6">
    <source>
        <dbReference type="Proteomes" id="UP000075243"/>
    </source>
</evidence>
<sequence length="436" mass="51001">MDALPSEKIKDLEETIMLMVSNGFEKECCDEYCNWRRESLEECLTSLFGLQEINIEQEHEGKKLEEFVIGRWIKVVKVAFRILFPSERRLSDRIFVGFSSVADLCFTEVCRGAVIQLLNLADAVASGSPSEWRLNKITDMFETLCDLTPELQSLFPESLVKEVMTVNDKLGEASRDILMKMENKFFRNSEAKVIAPTDGWVYPLTIYVMDSIAFLHRKRQILEQILVQYPKLTTGAGTSSVSYQIDRIMKRFEKKLEAMSQSYKDPALRYFTMMNNWTWIELYAKNSGFDLDCFRKSTKIIKKNRELYLSSWDMVLEFLKLEKNEIVEPNANVESLKDKLKLFNKHFSNTCATQSKWVSFDKQLREQIIISLQNILLPPYGNFIGRFHDILGNHAYEYIKYGMFDIQDQLNHLFRGSTPMKQYFEAKPRERLLQHV</sequence>
<evidence type="ECO:0000259" key="4">
    <source>
        <dbReference type="Pfam" id="PF03081"/>
    </source>
</evidence>
<evidence type="ECO:0000256" key="2">
    <source>
        <dbReference type="ARBA" id="ARBA00022448"/>
    </source>
</evidence>
<keyword evidence="6" id="KW-1185">Reference proteome</keyword>
<dbReference type="SUPFAM" id="SSF74788">
    <property type="entry name" value="Cullin repeat-like"/>
    <property type="match status" value="1"/>
</dbReference>
<dbReference type="InterPro" id="IPR016159">
    <property type="entry name" value="Cullin_repeat-like_dom_sf"/>
</dbReference>
<dbReference type="PANTHER" id="PTHR12542:SF180">
    <property type="entry name" value="EXOCYST SUBUNIT EXO70 FAMILY PROTEIN"/>
    <property type="match status" value="1"/>
</dbReference>
<keyword evidence="3" id="KW-0268">Exocytosis</keyword>
<keyword evidence="3" id="KW-0653">Protein transport</keyword>
<dbReference type="Gramene" id="C.cajan_05400.t">
    <property type="protein sequence ID" value="C.cajan_05400.t.cds1"/>
    <property type="gene ID" value="C.cajan_05400"/>
</dbReference>
<name>A0A151U0T7_CAJCA</name>
<reference evidence="5 6" key="1">
    <citation type="journal article" date="2012" name="Nat. Biotechnol.">
        <title>Draft genome sequence of pigeonpea (Cajanus cajan), an orphan legume crop of resource-poor farmers.</title>
        <authorList>
            <person name="Varshney R.K."/>
            <person name="Chen W."/>
            <person name="Li Y."/>
            <person name="Bharti A.K."/>
            <person name="Saxena R.K."/>
            <person name="Schlueter J.A."/>
            <person name="Donoghue M.T."/>
            <person name="Azam S."/>
            <person name="Fan G."/>
            <person name="Whaley A.M."/>
            <person name="Farmer A.D."/>
            <person name="Sheridan J."/>
            <person name="Iwata A."/>
            <person name="Tuteja R."/>
            <person name="Penmetsa R.V."/>
            <person name="Wu W."/>
            <person name="Upadhyaya H.D."/>
            <person name="Yang S.P."/>
            <person name="Shah T."/>
            <person name="Saxena K.B."/>
            <person name="Michael T."/>
            <person name="McCombie W.R."/>
            <person name="Yang B."/>
            <person name="Zhang G."/>
            <person name="Yang H."/>
            <person name="Wang J."/>
            <person name="Spillane C."/>
            <person name="Cook D.R."/>
            <person name="May G.D."/>
            <person name="Xu X."/>
            <person name="Jackson S.A."/>
        </authorList>
    </citation>
    <scope>NUCLEOTIDE SEQUENCE [LARGE SCALE GENOMIC DNA]</scope>
    <source>
        <strain evidence="6">cv. Asha</strain>
    </source>
</reference>
<evidence type="ECO:0000256" key="1">
    <source>
        <dbReference type="ARBA" id="ARBA00006756"/>
    </source>
</evidence>
<feature type="domain" description="Exocyst complex subunit Exo70 C-terminal" evidence="4">
    <location>
        <begin position="71"/>
        <end position="411"/>
    </location>
</feature>
<comment type="similarity">
    <text evidence="1 3">Belongs to the EXO70 family.</text>
</comment>
<dbReference type="InterPro" id="IPR046364">
    <property type="entry name" value="Exo70_C"/>
</dbReference>
<dbReference type="GO" id="GO:0000145">
    <property type="term" value="C:exocyst"/>
    <property type="evidence" value="ECO:0007669"/>
    <property type="project" value="InterPro"/>
</dbReference>
<dbReference type="Gene3D" id="1.20.1280.170">
    <property type="entry name" value="Exocyst complex component Exo70"/>
    <property type="match status" value="1"/>
</dbReference>